<keyword evidence="5" id="KW-1133">Transmembrane helix</keyword>
<organism evidence="8 9">
    <name type="scientific">Pararhodobacter oceanensis</name>
    <dbReference type="NCBI Taxonomy" id="2172121"/>
    <lineage>
        <taxon>Bacteria</taxon>
        <taxon>Pseudomonadati</taxon>
        <taxon>Pseudomonadota</taxon>
        <taxon>Alphaproteobacteria</taxon>
        <taxon>Rhodobacterales</taxon>
        <taxon>Paracoccaceae</taxon>
        <taxon>Pararhodobacter</taxon>
    </lineage>
</organism>
<comment type="caution">
    <text evidence="8">The sequence shown here is derived from an EMBL/GenBank/DDBJ whole genome shotgun (WGS) entry which is preliminary data.</text>
</comment>
<dbReference type="EMBL" id="QDKM01000001">
    <property type="protein sequence ID" value="PVH30169.1"/>
    <property type="molecule type" value="Genomic_DNA"/>
</dbReference>
<evidence type="ECO:0000256" key="2">
    <source>
        <dbReference type="ARBA" id="ARBA00005811"/>
    </source>
</evidence>
<evidence type="ECO:0000256" key="4">
    <source>
        <dbReference type="ARBA" id="ARBA00022692"/>
    </source>
</evidence>
<keyword evidence="7" id="KW-0813">Transport</keyword>
<comment type="similarity">
    <text evidence="2 7">Belongs to the ExbD/TolR family.</text>
</comment>
<keyword evidence="6" id="KW-0472">Membrane</keyword>
<accession>A0A2T8HXK8</accession>
<dbReference type="Pfam" id="PF02472">
    <property type="entry name" value="ExbD"/>
    <property type="match status" value="1"/>
</dbReference>
<dbReference type="GO" id="GO:0015031">
    <property type="term" value="P:protein transport"/>
    <property type="evidence" value="ECO:0007669"/>
    <property type="project" value="UniProtKB-KW"/>
</dbReference>
<keyword evidence="4 7" id="KW-0812">Transmembrane</keyword>
<gene>
    <name evidence="8" type="ORF">DDE20_00960</name>
</gene>
<dbReference type="AlphaFoldDB" id="A0A2T8HXK8"/>
<evidence type="ECO:0000256" key="6">
    <source>
        <dbReference type="ARBA" id="ARBA00023136"/>
    </source>
</evidence>
<dbReference type="GO" id="GO:0005886">
    <property type="term" value="C:plasma membrane"/>
    <property type="evidence" value="ECO:0007669"/>
    <property type="project" value="UniProtKB-SubCell"/>
</dbReference>
<protein>
    <recommendedName>
        <fullName evidence="10">Biopolymer transporter ExbD</fullName>
    </recommendedName>
</protein>
<keyword evidence="9" id="KW-1185">Reference proteome</keyword>
<evidence type="ECO:0000256" key="5">
    <source>
        <dbReference type="ARBA" id="ARBA00022989"/>
    </source>
</evidence>
<sequence>MLPMINVAVLLLVLLAAGARLEPPDPLPIRLPDAQGEASEGGAARLFLGVDGALAYGDLRGADALGAAAEAAGSGVLRLHADQDVTGETLVTTLQNLGASGLESVELMVVRP</sequence>
<evidence type="ECO:0000256" key="1">
    <source>
        <dbReference type="ARBA" id="ARBA00004162"/>
    </source>
</evidence>
<keyword evidence="3" id="KW-1003">Cell membrane</keyword>
<reference evidence="8 9" key="1">
    <citation type="submission" date="2018-04" db="EMBL/GenBank/DDBJ databases">
        <title>Pararhodobacter oceanense sp. nov., isolated from marine intertidal sediment.</title>
        <authorList>
            <person name="Wang X.-L."/>
            <person name="Du Z.-J."/>
        </authorList>
    </citation>
    <scope>NUCLEOTIDE SEQUENCE [LARGE SCALE GENOMIC DNA]</scope>
    <source>
        <strain evidence="8 9">AM505</strain>
    </source>
</reference>
<dbReference type="InterPro" id="IPR003400">
    <property type="entry name" value="ExbD"/>
</dbReference>
<proteinExistence type="inferred from homology"/>
<evidence type="ECO:0000313" key="8">
    <source>
        <dbReference type="EMBL" id="PVH30169.1"/>
    </source>
</evidence>
<evidence type="ECO:0000256" key="7">
    <source>
        <dbReference type="RuleBase" id="RU003879"/>
    </source>
</evidence>
<keyword evidence="7" id="KW-0653">Protein transport</keyword>
<evidence type="ECO:0008006" key="10">
    <source>
        <dbReference type="Google" id="ProtNLM"/>
    </source>
</evidence>
<evidence type="ECO:0000256" key="3">
    <source>
        <dbReference type="ARBA" id="ARBA00022475"/>
    </source>
</evidence>
<name>A0A2T8HXK8_9RHOB</name>
<dbReference type="Proteomes" id="UP000245911">
    <property type="component" value="Unassembled WGS sequence"/>
</dbReference>
<evidence type="ECO:0000313" key="9">
    <source>
        <dbReference type="Proteomes" id="UP000245911"/>
    </source>
</evidence>
<comment type="subcellular location">
    <subcellularLocation>
        <location evidence="1">Cell membrane</location>
        <topology evidence="1">Single-pass membrane protein</topology>
    </subcellularLocation>
    <subcellularLocation>
        <location evidence="7">Cell membrane</location>
        <topology evidence="7">Single-pass type II membrane protein</topology>
    </subcellularLocation>
</comment>
<dbReference type="GO" id="GO:0022857">
    <property type="term" value="F:transmembrane transporter activity"/>
    <property type="evidence" value="ECO:0007669"/>
    <property type="project" value="InterPro"/>
</dbReference>